<proteinExistence type="predicted"/>
<accession>A0ABX2VRW9</accession>
<name>A0ABX2VRW9_AJEDR</name>
<reference evidence="2" key="1">
    <citation type="journal article" date="2015" name="PLoS Genet.">
        <title>The dynamic genome and transcriptome of the human fungal pathogen Blastomyces and close relative Emmonsia.</title>
        <authorList>
            <person name="Munoz J.F."/>
            <person name="Gauthier G.M."/>
            <person name="Desjardins C.A."/>
            <person name="Gallo J.E."/>
            <person name="Holder J."/>
            <person name="Sullivan T.D."/>
            <person name="Marty A.J."/>
            <person name="Carmen J.C."/>
            <person name="Chen Z."/>
            <person name="Ding L."/>
            <person name="Gujja S."/>
            <person name="Magrini V."/>
            <person name="Misas E."/>
            <person name="Mitreva M."/>
            <person name="Priest M."/>
            <person name="Saif S."/>
            <person name="Whiston E.A."/>
            <person name="Young S."/>
            <person name="Zeng Q."/>
            <person name="Goldman W.E."/>
            <person name="Mardis E.R."/>
            <person name="Taylor J.W."/>
            <person name="McEwen J.G."/>
            <person name="Clay O.K."/>
            <person name="Klein B.S."/>
            <person name="Cuomo C.A."/>
        </authorList>
    </citation>
    <scope>NUCLEOTIDE SEQUENCE [LARGE SCALE GENOMIC DNA]</scope>
    <source>
        <strain evidence="2">ER-3 / ATCC MYA-2586</strain>
    </source>
</reference>
<organism evidence="1 2">
    <name type="scientific">Ajellomyces dermatitidis (strain ER-3 / ATCC MYA-2586)</name>
    <name type="common">Blastomyces dermatitidis</name>
    <dbReference type="NCBI Taxonomy" id="559297"/>
    <lineage>
        <taxon>Eukaryota</taxon>
        <taxon>Fungi</taxon>
        <taxon>Dikarya</taxon>
        <taxon>Ascomycota</taxon>
        <taxon>Pezizomycotina</taxon>
        <taxon>Eurotiomycetes</taxon>
        <taxon>Eurotiomycetidae</taxon>
        <taxon>Onygenales</taxon>
        <taxon>Ajellomycetaceae</taxon>
        <taxon>Blastomyces</taxon>
    </lineage>
</organism>
<evidence type="ECO:0000313" key="2">
    <source>
        <dbReference type="Proteomes" id="UP000002039"/>
    </source>
</evidence>
<protein>
    <submittedName>
        <fullName evidence="1">Uncharacterized protein</fullName>
    </submittedName>
</protein>
<sequence>MKSFTVGITAHNHVFTLLSSATASDLQISGQPPVFLRPVSGFKQCSSSLCLSSAVLQAYNHLSSVHTISDQAYVNMPRFSINDSHAAAHFHNLIANER</sequence>
<evidence type="ECO:0000313" key="1">
    <source>
        <dbReference type="EMBL" id="OAS99973.1"/>
    </source>
</evidence>
<dbReference type="GeneID" id="69031296"/>
<keyword evidence="2" id="KW-1185">Reference proteome</keyword>
<gene>
    <name evidence="1" type="ORF">BDCG_16404</name>
</gene>
<dbReference type="EMBL" id="EQ999974">
    <property type="protein sequence ID" value="OAS99973.1"/>
    <property type="molecule type" value="Genomic_DNA"/>
</dbReference>
<dbReference type="RefSeq" id="XP_045279701.1">
    <property type="nucleotide sequence ID" value="XM_045425645.1"/>
</dbReference>
<dbReference type="Proteomes" id="UP000002039">
    <property type="component" value="Unassembled WGS sequence"/>
</dbReference>